<keyword evidence="2" id="KW-1185">Reference proteome</keyword>
<dbReference type="AlphaFoldDB" id="A0AAN8FFD8"/>
<gene>
    <name evidence="1" type="ORF">OHC33_001881</name>
</gene>
<protein>
    <submittedName>
        <fullName evidence="1">Uncharacterized protein</fullName>
    </submittedName>
</protein>
<accession>A0AAN8FFD8</accession>
<comment type="caution">
    <text evidence="1">The sequence shown here is derived from an EMBL/GenBank/DDBJ whole genome shotgun (WGS) entry which is preliminary data.</text>
</comment>
<dbReference type="Proteomes" id="UP001316803">
    <property type="component" value="Unassembled WGS sequence"/>
</dbReference>
<sequence length="240" mass="27862">MVVVEDDSILHPEIAEDLLLYIHGLNEGHECYTRFFDALLIKRNLHRSFFRDLKAFREQPQVISLLDKAGQDKKLYRKATIVYLGSRFAHPWCRKIPLKKAFWRAEWGNIQGKQRDVEVAREEDSLHKLLVPIWIIMGSKMFPDESIVKEWCVLERDRLRDKEENRLTLAALKLHDEKVQKETLQVGSVEVKAVSETGIDEEEREAAAHVATSVFRLAAAGVILSQNPKRKLRWLVKKPS</sequence>
<evidence type="ECO:0000313" key="2">
    <source>
        <dbReference type="Proteomes" id="UP001316803"/>
    </source>
</evidence>
<name>A0AAN8FFD8_9EURO</name>
<evidence type="ECO:0000313" key="1">
    <source>
        <dbReference type="EMBL" id="KAK5957506.1"/>
    </source>
</evidence>
<reference evidence="1 2" key="1">
    <citation type="submission" date="2022-12" db="EMBL/GenBank/DDBJ databases">
        <title>Genomic features and morphological characterization of a novel Knufia sp. strain isolated from spacecraft assembly facility.</title>
        <authorList>
            <person name="Teixeira M."/>
            <person name="Chander A.M."/>
            <person name="Stajich J.E."/>
            <person name="Venkateswaran K."/>
        </authorList>
    </citation>
    <scope>NUCLEOTIDE SEQUENCE [LARGE SCALE GENOMIC DNA]</scope>
    <source>
        <strain evidence="1 2">FJI-L2-BK-P2</strain>
    </source>
</reference>
<dbReference type="EMBL" id="JAKLMC020000003">
    <property type="protein sequence ID" value="KAK5957506.1"/>
    <property type="molecule type" value="Genomic_DNA"/>
</dbReference>
<organism evidence="1 2">
    <name type="scientific">Knufia fluminis</name>
    <dbReference type="NCBI Taxonomy" id="191047"/>
    <lineage>
        <taxon>Eukaryota</taxon>
        <taxon>Fungi</taxon>
        <taxon>Dikarya</taxon>
        <taxon>Ascomycota</taxon>
        <taxon>Pezizomycotina</taxon>
        <taxon>Eurotiomycetes</taxon>
        <taxon>Chaetothyriomycetidae</taxon>
        <taxon>Chaetothyriales</taxon>
        <taxon>Trichomeriaceae</taxon>
        <taxon>Knufia</taxon>
    </lineage>
</organism>
<proteinExistence type="predicted"/>